<dbReference type="InterPro" id="IPR051603">
    <property type="entry name" value="Zinc-ADH_QOR/CCCR"/>
</dbReference>
<dbReference type="GO" id="GO:0016491">
    <property type="term" value="F:oxidoreductase activity"/>
    <property type="evidence" value="ECO:0007669"/>
    <property type="project" value="InterPro"/>
</dbReference>
<organism evidence="3 4">
    <name type="scientific">Thermoflexus hugenholtzii JAD2</name>
    <dbReference type="NCBI Taxonomy" id="877466"/>
    <lineage>
        <taxon>Bacteria</taxon>
        <taxon>Bacillati</taxon>
        <taxon>Chloroflexota</taxon>
        <taxon>Thermoflexia</taxon>
        <taxon>Thermoflexales</taxon>
        <taxon>Thermoflexaceae</taxon>
        <taxon>Thermoflexus</taxon>
    </lineage>
</organism>
<dbReference type="InterPro" id="IPR036291">
    <property type="entry name" value="NAD(P)-bd_dom_sf"/>
</dbReference>
<dbReference type="CDD" id="cd08266">
    <property type="entry name" value="Zn_ADH_like1"/>
    <property type="match status" value="1"/>
</dbReference>
<dbReference type="OrthoDB" id="9792162at2"/>
<dbReference type="SUPFAM" id="SSF51735">
    <property type="entry name" value="NAD(P)-binding Rossmann-fold domains"/>
    <property type="match status" value="1"/>
</dbReference>
<gene>
    <name evidence="3" type="ORF">SAMN02746019_00013520</name>
</gene>
<dbReference type="Proteomes" id="UP000197025">
    <property type="component" value="Unassembled WGS sequence"/>
</dbReference>
<dbReference type="Pfam" id="PF00107">
    <property type="entry name" value="ADH_zinc_N"/>
    <property type="match status" value="1"/>
</dbReference>
<dbReference type="Pfam" id="PF08240">
    <property type="entry name" value="ADH_N"/>
    <property type="match status" value="1"/>
</dbReference>
<dbReference type="SMART" id="SM00829">
    <property type="entry name" value="PKS_ER"/>
    <property type="match status" value="1"/>
</dbReference>
<protein>
    <submittedName>
        <fullName evidence="3">NADPH:quinone reductase</fullName>
    </submittedName>
</protein>
<dbReference type="InterPro" id="IPR020843">
    <property type="entry name" value="ER"/>
</dbReference>
<dbReference type="Gene3D" id="3.40.50.720">
    <property type="entry name" value="NAD(P)-binding Rossmann-like Domain"/>
    <property type="match status" value="1"/>
</dbReference>
<reference evidence="4" key="1">
    <citation type="submission" date="2017-06" db="EMBL/GenBank/DDBJ databases">
        <authorList>
            <person name="Varghese N."/>
            <person name="Submissions S."/>
        </authorList>
    </citation>
    <scope>NUCLEOTIDE SEQUENCE [LARGE SCALE GENOMIC DNA]</scope>
    <source>
        <strain evidence="4">JAD2</strain>
    </source>
</reference>
<dbReference type="InterPro" id="IPR013154">
    <property type="entry name" value="ADH-like_N"/>
</dbReference>
<proteinExistence type="predicted"/>
<dbReference type="InterPro" id="IPR011032">
    <property type="entry name" value="GroES-like_sf"/>
</dbReference>
<dbReference type="AlphaFoldDB" id="A0A212R659"/>
<dbReference type="EMBL" id="FYEK01000032">
    <property type="protein sequence ID" value="SNB67583.1"/>
    <property type="molecule type" value="Genomic_DNA"/>
</dbReference>
<keyword evidence="1" id="KW-0521">NADP</keyword>
<dbReference type="RefSeq" id="WP_088571531.1">
    <property type="nucleotide sequence ID" value="NZ_FYEK01000032.1"/>
</dbReference>
<dbReference type="PANTHER" id="PTHR44154:SF1">
    <property type="entry name" value="QUINONE OXIDOREDUCTASE"/>
    <property type="match status" value="1"/>
</dbReference>
<evidence type="ECO:0000313" key="3">
    <source>
        <dbReference type="EMBL" id="SNB67583.1"/>
    </source>
</evidence>
<dbReference type="Gene3D" id="3.90.180.10">
    <property type="entry name" value="Medium-chain alcohol dehydrogenases, catalytic domain"/>
    <property type="match status" value="1"/>
</dbReference>
<dbReference type="PANTHER" id="PTHR44154">
    <property type="entry name" value="QUINONE OXIDOREDUCTASE"/>
    <property type="match status" value="1"/>
</dbReference>
<name>A0A212R659_9CHLR</name>
<dbReference type="SUPFAM" id="SSF50129">
    <property type="entry name" value="GroES-like"/>
    <property type="match status" value="1"/>
</dbReference>
<accession>A0A212R659</accession>
<sequence length="350" mass="37917">MKAVVFYQHGGPEVLQAAELPTPHPGPGEVQVRVHACAMNHLDLWVRRGIPSLRLEMPHIPGSDVAGVVTEVGPEVSGVQVGDRVVVNATLSCGECEFCLRGEDNRCRRGAILGEHVRGGYAEYVVVPARNVLKLPEGFPYEEAAAASLVFLTAWHMLITRGGLRPGEDVLIVGAGGGVNTAALQIAKLAGARVVVVASNPEKAERVRALGADHIIDRSQEPDWSRAVWQWTGKRGVDVVVDNVGQATWMKSIRCLRPGGRLLVVGATSGPNPEDFDIRYVFSRQISILGSTMGTRDDFRTVMGLVFAGRLRPVIDRVLPFTEEGVREGHRLLEGGAVFGKIVFRMDEGR</sequence>
<dbReference type="InterPro" id="IPR013149">
    <property type="entry name" value="ADH-like_C"/>
</dbReference>
<evidence type="ECO:0000256" key="1">
    <source>
        <dbReference type="ARBA" id="ARBA00022857"/>
    </source>
</evidence>
<evidence type="ECO:0000259" key="2">
    <source>
        <dbReference type="SMART" id="SM00829"/>
    </source>
</evidence>
<keyword evidence="4" id="KW-1185">Reference proteome</keyword>
<feature type="domain" description="Enoyl reductase (ER)" evidence="2">
    <location>
        <begin position="10"/>
        <end position="344"/>
    </location>
</feature>
<dbReference type="FunCoup" id="A0A212R659">
    <property type="interactions" value="327"/>
</dbReference>
<dbReference type="InParanoid" id="A0A212R659"/>
<evidence type="ECO:0000313" key="4">
    <source>
        <dbReference type="Proteomes" id="UP000197025"/>
    </source>
</evidence>